<dbReference type="PROSITE" id="PS50082">
    <property type="entry name" value="WD_REPEATS_2"/>
    <property type="match status" value="6"/>
</dbReference>
<sequence>MIVDRGRIAAALPGYTLGDEIGSGSFGLVVAGWHRHLQRDVAIKVVAAGRRGKGHAGPAITEGRILASLDNPHIVRVYDHVDSDDLHLIVMERLSGGTLSDRVPELGPREACAVGLAVADALSAAHARGVLHRDIKPDNVLFDRSGMPKVVDFGIAKLIRGSAATASRVFGTPMFMAPEQFEAGRLGPYTDVYALGAVLYLLMAGHAPREYPGAEPAGTSAIPSPRQYHDRRPPGDRPHAPVGVPDAVAAVILRALDREAARRTPSARSFALDLAGAATGAYGPGWLARTGIPVRLADEVRAAAERPDAFAGIATARFITVAARASTAVPADDPAVGPDRAKLNGDGDPEPEENPAGPTAGSSAHEAAPAGPDGLPPPAGGRQGRRGGLHRRPNPRPGAPARTWSRPRYRYVAAAVAVLIAATTGSALALSGGDLPGAAGQLPTPSPPPATGATVASAPPTASAASAAPPSPPSADEIRPRLLGAPLPTGTDWATSAIFSPSSPILITANRDGSLRQWNIEDPARPRALDERLTVNGLAGVALSPDGRILAASTRARASDLPDVGPPSLRLWDTSVPGVLRLLGSVPAHLDTVISVAFHPRRHLLATSSWDKTVQLWDVSNPRLPVPLGTPLTGHTHWVFPVAFSADGNLLASGSIDGTVRLWDVSNPLLPRPVGRPLAGHSAGAYSLAFAPNGRVLASGATDGTIRLWDVSDPANVRPLGAPITEHYDRVWNLAFSPGGDVLASASADLTARLWDVHDPANPRRIGEPLSHPDIVMAVSFSADGRHLATASWDHMVRLWSLA</sequence>
<feature type="region of interest" description="Disordered" evidence="7">
    <location>
        <begin position="212"/>
        <end position="242"/>
    </location>
</feature>
<dbReference type="SMART" id="SM00220">
    <property type="entry name" value="S_TKc"/>
    <property type="match status" value="1"/>
</dbReference>
<feature type="repeat" description="WD" evidence="5">
    <location>
        <begin position="769"/>
        <end position="803"/>
    </location>
</feature>
<dbReference type="CDD" id="cd14014">
    <property type="entry name" value="STKc_PknB_like"/>
    <property type="match status" value="1"/>
</dbReference>
<feature type="repeat" description="WD" evidence="5">
    <location>
        <begin position="586"/>
        <end position="621"/>
    </location>
</feature>
<dbReference type="PRINTS" id="PR00320">
    <property type="entry name" value="GPROTEINBRPT"/>
</dbReference>
<dbReference type="GO" id="GO:0004672">
    <property type="term" value="F:protein kinase activity"/>
    <property type="evidence" value="ECO:0007669"/>
    <property type="project" value="InterPro"/>
</dbReference>
<dbReference type="InterPro" id="IPR036322">
    <property type="entry name" value="WD40_repeat_dom_sf"/>
</dbReference>
<feature type="repeat" description="WD" evidence="5">
    <location>
        <begin position="487"/>
        <end position="528"/>
    </location>
</feature>
<accession>A0A937RDN1</accession>
<keyword evidence="9" id="KW-0808">Transferase</keyword>
<dbReference type="InterPro" id="IPR019775">
    <property type="entry name" value="WD40_repeat_CS"/>
</dbReference>
<feature type="compositionally biased region" description="Low complexity" evidence="7">
    <location>
        <begin position="451"/>
        <end position="468"/>
    </location>
</feature>
<dbReference type="Pfam" id="PF00400">
    <property type="entry name" value="WD40"/>
    <property type="match status" value="6"/>
</dbReference>
<feature type="repeat" description="WD" evidence="5">
    <location>
        <begin position="632"/>
        <end position="667"/>
    </location>
</feature>
<feature type="region of interest" description="Disordered" evidence="7">
    <location>
        <begin position="439"/>
        <end position="479"/>
    </location>
</feature>
<comment type="caution">
    <text evidence="9">The sequence shown here is derived from an EMBL/GenBank/DDBJ whole genome shotgun (WGS) entry which is preliminary data.</text>
</comment>
<dbReference type="InterPro" id="IPR001680">
    <property type="entry name" value="WD40_rpt"/>
</dbReference>
<dbReference type="Proteomes" id="UP000604475">
    <property type="component" value="Unassembled WGS sequence"/>
</dbReference>
<dbReference type="InterPro" id="IPR015943">
    <property type="entry name" value="WD40/YVTN_repeat-like_dom_sf"/>
</dbReference>
<dbReference type="InterPro" id="IPR000719">
    <property type="entry name" value="Prot_kinase_dom"/>
</dbReference>
<reference evidence="9" key="1">
    <citation type="submission" date="2020-12" db="EMBL/GenBank/DDBJ databases">
        <title>Genomic characterization of non-nitrogen-fixing Frankia strains.</title>
        <authorList>
            <person name="Carlos-Shanley C."/>
            <person name="Guerra T."/>
            <person name="Hahn D."/>
        </authorList>
    </citation>
    <scope>NUCLEOTIDE SEQUENCE</scope>
    <source>
        <strain evidence="9">CN6</strain>
    </source>
</reference>
<keyword evidence="9" id="KW-0418">Kinase</keyword>
<feature type="region of interest" description="Disordered" evidence="7">
    <location>
        <begin position="326"/>
        <end position="403"/>
    </location>
</feature>
<evidence type="ECO:0000256" key="4">
    <source>
        <dbReference type="ARBA" id="ARBA00022840"/>
    </source>
</evidence>
<evidence type="ECO:0000256" key="2">
    <source>
        <dbReference type="ARBA" id="ARBA00022737"/>
    </source>
</evidence>
<dbReference type="SUPFAM" id="SSF56112">
    <property type="entry name" value="Protein kinase-like (PK-like)"/>
    <property type="match status" value="1"/>
</dbReference>
<feature type="repeat" description="WD" evidence="5">
    <location>
        <begin position="678"/>
        <end position="719"/>
    </location>
</feature>
<feature type="compositionally biased region" description="Basic and acidic residues" evidence="7">
    <location>
        <begin position="227"/>
        <end position="239"/>
    </location>
</feature>
<evidence type="ECO:0000313" key="10">
    <source>
        <dbReference type="Proteomes" id="UP000604475"/>
    </source>
</evidence>
<keyword evidence="4 6" id="KW-0067">ATP-binding</keyword>
<dbReference type="AlphaFoldDB" id="A0A937RDN1"/>
<dbReference type="PROSITE" id="PS00678">
    <property type="entry name" value="WD_REPEATS_1"/>
    <property type="match status" value="4"/>
</dbReference>
<dbReference type="CDD" id="cd00200">
    <property type="entry name" value="WD40"/>
    <property type="match status" value="1"/>
</dbReference>
<proteinExistence type="predicted"/>
<dbReference type="PROSITE" id="PS50011">
    <property type="entry name" value="PROTEIN_KINASE_DOM"/>
    <property type="match status" value="1"/>
</dbReference>
<evidence type="ECO:0000259" key="8">
    <source>
        <dbReference type="PROSITE" id="PS50011"/>
    </source>
</evidence>
<evidence type="ECO:0000256" key="1">
    <source>
        <dbReference type="ARBA" id="ARBA00022574"/>
    </source>
</evidence>
<evidence type="ECO:0000313" key="9">
    <source>
        <dbReference type="EMBL" id="MBL7627070.1"/>
    </source>
</evidence>
<feature type="domain" description="Protein kinase" evidence="8">
    <location>
        <begin position="15"/>
        <end position="275"/>
    </location>
</feature>
<feature type="binding site" evidence="6">
    <location>
        <position position="44"/>
    </location>
    <ligand>
        <name>ATP</name>
        <dbReference type="ChEBI" id="CHEBI:30616"/>
    </ligand>
</feature>
<dbReference type="EMBL" id="JAEACQ010000155">
    <property type="protein sequence ID" value="MBL7627070.1"/>
    <property type="molecule type" value="Genomic_DNA"/>
</dbReference>
<protein>
    <submittedName>
        <fullName evidence="9">Protein kinase</fullName>
    </submittedName>
</protein>
<name>A0A937RDN1_9ACTN</name>
<keyword evidence="3 6" id="KW-0547">Nucleotide-binding</keyword>
<dbReference type="InterPro" id="IPR008271">
    <property type="entry name" value="Ser/Thr_kinase_AS"/>
</dbReference>
<dbReference type="InterPro" id="IPR017441">
    <property type="entry name" value="Protein_kinase_ATP_BS"/>
</dbReference>
<keyword evidence="2" id="KW-0677">Repeat</keyword>
<keyword evidence="1 5" id="KW-0853">WD repeat</keyword>
<dbReference type="Gene3D" id="1.10.510.10">
    <property type="entry name" value="Transferase(Phosphotransferase) domain 1"/>
    <property type="match status" value="1"/>
</dbReference>
<evidence type="ECO:0000256" key="7">
    <source>
        <dbReference type="SAM" id="MobiDB-lite"/>
    </source>
</evidence>
<dbReference type="InterPro" id="IPR050349">
    <property type="entry name" value="WD_LIS1/nudF_dynein_reg"/>
</dbReference>
<evidence type="ECO:0000256" key="3">
    <source>
        <dbReference type="ARBA" id="ARBA00022741"/>
    </source>
</evidence>
<dbReference type="GO" id="GO:0005524">
    <property type="term" value="F:ATP binding"/>
    <property type="evidence" value="ECO:0007669"/>
    <property type="project" value="UniProtKB-UniRule"/>
</dbReference>
<gene>
    <name evidence="9" type="ORF">I7412_07805</name>
</gene>
<dbReference type="InterPro" id="IPR020472">
    <property type="entry name" value="WD40_PAC1"/>
</dbReference>
<dbReference type="PROSITE" id="PS50294">
    <property type="entry name" value="WD_REPEATS_REGION"/>
    <property type="match status" value="5"/>
</dbReference>
<dbReference type="Gene3D" id="2.130.10.10">
    <property type="entry name" value="YVTN repeat-like/Quinoprotein amine dehydrogenase"/>
    <property type="match status" value="2"/>
</dbReference>
<evidence type="ECO:0000256" key="5">
    <source>
        <dbReference type="PROSITE-ProRule" id="PRU00221"/>
    </source>
</evidence>
<feature type="repeat" description="WD" evidence="5">
    <location>
        <begin position="724"/>
        <end position="765"/>
    </location>
</feature>
<evidence type="ECO:0000256" key="6">
    <source>
        <dbReference type="PROSITE-ProRule" id="PRU10141"/>
    </source>
</evidence>
<dbReference type="SUPFAM" id="SSF50978">
    <property type="entry name" value="WD40 repeat-like"/>
    <property type="match status" value="1"/>
</dbReference>
<feature type="compositionally biased region" description="Basic residues" evidence="7">
    <location>
        <begin position="383"/>
        <end position="394"/>
    </location>
</feature>
<dbReference type="PROSITE" id="PS00108">
    <property type="entry name" value="PROTEIN_KINASE_ST"/>
    <property type="match status" value="1"/>
</dbReference>
<organism evidence="9 10">
    <name type="scientific">Frankia nepalensis</name>
    <dbReference type="NCBI Taxonomy" id="1836974"/>
    <lineage>
        <taxon>Bacteria</taxon>
        <taxon>Bacillati</taxon>
        <taxon>Actinomycetota</taxon>
        <taxon>Actinomycetes</taxon>
        <taxon>Frankiales</taxon>
        <taxon>Frankiaceae</taxon>
        <taxon>Frankia</taxon>
    </lineage>
</organism>
<dbReference type="Pfam" id="PF00069">
    <property type="entry name" value="Pkinase"/>
    <property type="match status" value="1"/>
</dbReference>
<dbReference type="PANTHER" id="PTHR44129">
    <property type="entry name" value="WD REPEAT-CONTAINING PROTEIN POP1"/>
    <property type="match status" value="1"/>
</dbReference>
<keyword evidence="10" id="KW-1185">Reference proteome</keyword>
<dbReference type="InterPro" id="IPR011009">
    <property type="entry name" value="Kinase-like_dom_sf"/>
</dbReference>
<dbReference type="SMART" id="SM00320">
    <property type="entry name" value="WD40"/>
    <property type="match status" value="6"/>
</dbReference>
<dbReference type="PROSITE" id="PS00107">
    <property type="entry name" value="PROTEIN_KINASE_ATP"/>
    <property type="match status" value="1"/>
</dbReference>